<gene>
    <name evidence="1" type="ORF">PSTG_01591</name>
</gene>
<comment type="caution">
    <text evidence="1">The sequence shown here is derived from an EMBL/GenBank/DDBJ whole genome shotgun (WGS) entry which is preliminary data.</text>
</comment>
<accession>A0A0L0W1F8</accession>
<keyword evidence="2" id="KW-1185">Reference proteome</keyword>
<reference evidence="2" key="1">
    <citation type="submission" date="2014-03" db="EMBL/GenBank/DDBJ databases">
        <title>The Genome Sequence of Puccinia striiformis f. sp. tritici PST-78.</title>
        <authorList>
            <consortium name="The Broad Institute Genome Sequencing Platform"/>
            <person name="Cuomo C."/>
            <person name="Hulbert S."/>
            <person name="Chen X."/>
            <person name="Walker B."/>
            <person name="Young S.K."/>
            <person name="Zeng Q."/>
            <person name="Gargeya S."/>
            <person name="Fitzgerald M."/>
            <person name="Haas B."/>
            <person name="Abouelleil A."/>
            <person name="Alvarado L."/>
            <person name="Arachchi H.M."/>
            <person name="Berlin A.M."/>
            <person name="Chapman S.B."/>
            <person name="Goldberg J."/>
            <person name="Griggs A."/>
            <person name="Gujja S."/>
            <person name="Hansen M."/>
            <person name="Howarth C."/>
            <person name="Imamovic A."/>
            <person name="Larimer J."/>
            <person name="McCowan C."/>
            <person name="Montmayeur A."/>
            <person name="Murphy C."/>
            <person name="Neiman D."/>
            <person name="Pearson M."/>
            <person name="Priest M."/>
            <person name="Roberts A."/>
            <person name="Saif S."/>
            <person name="Shea T."/>
            <person name="Sisk P."/>
            <person name="Sykes S."/>
            <person name="Wortman J."/>
            <person name="Nusbaum C."/>
            <person name="Birren B."/>
        </authorList>
    </citation>
    <scope>NUCLEOTIDE SEQUENCE [LARGE SCALE GENOMIC DNA]</scope>
    <source>
        <strain evidence="2">race PST-78</strain>
    </source>
</reference>
<protein>
    <submittedName>
        <fullName evidence="1">Uncharacterized protein</fullName>
    </submittedName>
</protein>
<evidence type="ECO:0000313" key="1">
    <source>
        <dbReference type="EMBL" id="KNF05378.1"/>
    </source>
</evidence>
<organism evidence="1 2">
    <name type="scientific">Puccinia striiformis f. sp. tritici PST-78</name>
    <dbReference type="NCBI Taxonomy" id="1165861"/>
    <lineage>
        <taxon>Eukaryota</taxon>
        <taxon>Fungi</taxon>
        <taxon>Dikarya</taxon>
        <taxon>Basidiomycota</taxon>
        <taxon>Pucciniomycotina</taxon>
        <taxon>Pucciniomycetes</taxon>
        <taxon>Pucciniales</taxon>
        <taxon>Pucciniaceae</taxon>
        <taxon>Puccinia</taxon>
    </lineage>
</organism>
<sequence length="217" mass="23348">MRRRPSTSSSGATVCIMSTLASSECVQRHTSLYWQAQCLSQAAPKAVQRDRSSGKGLSFWPDSQARLLIDVADCPTVVQSWHKWEQPSGKTLVDLLSSTPLKPSPAALGWRAAERPIRAALRALTHEALSNLLHRARKCTVQFPSEYLCAVSGLKETAVVAVEGWSGGMAGWLVGRLVFLAGAGTLQSACKTSYTLVDEEYKVSASPGAMAKDPTIT</sequence>
<dbReference type="EMBL" id="AJIL01000008">
    <property type="protein sequence ID" value="KNF05378.1"/>
    <property type="molecule type" value="Genomic_DNA"/>
</dbReference>
<dbReference type="Proteomes" id="UP000054564">
    <property type="component" value="Unassembled WGS sequence"/>
</dbReference>
<proteinExistence type="predicted"/>
<dbReference type="AlphaFoldDB" id="A0A0L0W1F8"/>
<evidence type="ECO:0000313" key="2">
    <source>
        <dbReference type="Proteomes" id="UP000054564"/>
    </source>
</evidence>
<name>A0A0L0W1F8_9BASI</name>